<accession>A0A1I0XI93</accession>
<dbReference type="Proteomes" id="UP000198619">
    <property type="component" value="Unassembled WGS sequence"/>
</dbReference>
<feature type="domain" description="DUF4825" evidence="2">
    <location>
        <begin position="45"/>
        <end position="122"/>
    </location>
</feature>
<dbReference type="STRING" id="84698.SAMN04488528_1008155"/>
<dbReference type="InterPro" id="IPR032250">
    <property type="entry name" value="DUF4825"/>
</dbReference>
<keyword evidence="1" id="KW-0812">Transmembrane</keyword>
<keyword evidence="4" id="KW-1185">Reference proteome</keyword>
<evidence type="ECO:0000313" key="3">
    <source>
        <dbReference type="EMBL" id="SFB00819.1"/>
    </source>
</evidence>
<dbReference type="AlphaFoldDB" id="A0A1I0XI93"/>
<keyword evidence="1" id="KW-0472">Membrane</keyword>
<dbReference type="Pfam" id="PF16107">
    <property type="entry name" value="DUF4825"/>
    <property type="match status" value="1"/>
</dbReference>
<sequence length="122" mass="13604">MKNKFKIFVPVIIIVSISLIGCVGTSTKTSHQNMETISQVEIDDLLKYKGSYVGDNSAVGNIIDRLPGNNYNEGFSLQTDKEPYGIIVNYKANQNLGTDDYNNFWSNKKPSELLEKNAVVLL</sequence>
<proteinExistence type="predicted"/>
<dbReference type="EMBL" id="FOKI01000008">
    <property type="protein sequence ID" value="SFB00819.1"/>
    <property type="molecule type" value="Genomic_DNA"/>
</dbReference>
<evidence type="ECO:0000313" key="4">
    <source>
        <dbReference type="Proteomes" id="UP000198619"/>
    </source>
</evidence>
<protein>
    <recommendedName>
        <fullName evidence="2">DUF4825 domain-containing protein</fullName>
    </recommendedName>
</protein>
<organism evidence="3 4">
    <name type="scientific">Clostridium frigidicarnis</name>
    <dbReference type="NCBI Taxonomy" id="84698"/>
    <lineage>
        <taxon>Bacteria</taxon>
        <taxon>Bacillati</taxon>
        <taxon>Bacillota</taxon>
        <taxon>Clostridia</taxon>
        <taxon>Eubacteriales</taxon>
        <taxon>Clostridiaceae</taxon>
        <taxon>Clostridium</taxon>
    </lineage>
</organism>
<evidence type="ECO:0000259" key="2">
    <source>
        <dbReference type="Pfam" id="PF16107"/>
    </source>
</evidence>
<feature type="transmembrane region" description="Helical" evidence="1">
    <location>
        <begin position="7"/>
        <end position="26"/>
    </location>
</feature>
<name>A0A1I0XI93_9CLOT</name>
<evidence type="ECO:0000256" key="1">
    <source>
        <dbReference type="SAM" id="Phobius"/>
    </source>
</evidence>
<keyword evidence="1" id="KW-1133">Transmembrane helix</keyword>
<reference evidence="3 4" key="1">
    <citation type="submission" date="2016-10" db="EMBL/GenBank/DDBJ databases">
        <authorList>
            <person name="de Groot N.N."/>
        </authorList>
    </citation>
    <scope>NUCLEOTIDE SEQUENCE [LARGE SCALE GENOMIC DNA]</scope>
    <source>
        <strain evidence="3 4">DSM 12271</strain>
    </source>
</reference>
<dbReference type="PROSITE" id="PS51257">
    <property type="entry name" value="PROKAR_LIPOPROTEIN"/>
    <property type="match status" value="1"/>
</dbReference>
<gene>
    <name evidence="3" type="ORF">SAMN04488528_1008155</name>
</gene>